<dbReference type="GO" id="GO:0000922">
    <property type="term" value="C:spindle pole"/>
    <property type="evidence" value="ECO:0007669"/>
    <property type="project" value="InterPro"/>
</dbReference>
<dbReference type="WBParaSite" id="maker-unitig_38269-snap-gene-0.2-mRNA-1">
    <property type="protein sequence ID" value="maker-unitig_38269-snap-gene-0.2-mRNA-1"/>
    <property type="gene ID" value="maker-unitig_38269-snap-gene-0.2"/>
</dbReference>
<dbReference type="AlphaFoldDB" id="A0A1I8FKY3"/>
<evidence type="ECO:0000256" key="1">
    <source>
        <dbReference type="SAM" id="Coils"/>
    </source>
</evidence>
<evidence type="ECO:0000313" key="4">
    <source>
        <dbReference type="WBParaSite" id="maker-unitig_38269-snap-gene-0.2-mRNA-1"/>
    </source>
</evidence>
<keyword evidence="1" id="KW-0175">Coiled coil</keyword>
<feature type="coiled-coil region" evidence="1">
    <location>
        <begin position="69"/>
        <end position="110"/>
    </location>
</feature>
<protein>
    <submittedName>
        <fullName evidence="4">Clathrin light chain</fullName>
    </submittedName>
</protein>
<sequence length="201" mass="22761">APIVQAFTASRLPRARLRRWAAGRLGSYGAWASTRACQPLRPPHRQRDPVASGGGGGLLALGTEQERKAQAAARQKAEYAKELERQMAEKRATEIKRKREREEFERKKEAEIAAYDPFGKGGGGAPIKDAQGNTRANLKQVMRETDDDRLSNSGPPCCCYWRRLRRFSRPRRRLLIGSRTGRFSRSRRLDAAARRIKRFAD</sequence>
<dbReference type="PANTHER" id="PTHR21616">
    <property type="entry name" value="CENTROSOME SPINDLE POLE ASSOCIATED PROTEIN"/>
    <property type="match status" value="1"/>
</dbReference>
<dbReference type="GO" id="GO:0005874">
    <property type="term" value="C:microtubule"/>
    <property type="evidence" value="ECO:0007669"/>
    <property type="project" value="InterPro"/>
</dbReference>
<evidence type="ECO:0000256" key="2">
    <source>
        <dbReference type="SAM" id="MobiDB-lite"/>
    </source>
</evidence>
<dbReference type="GO" id="GO:0005813">
    <property type="term" value="C:centrosome"/>
    <property type="evidence" value="ECO:0007669"/>
    <property type="project" value="InterPro"/>
</dbReference>
<dbReference type="PANTHER" id="PTHR21616:SF2">
    <property type="entry name" value="CENTROSOME AND SPINDLE POLE-ASSOCIATED PROTEIN 1"/>
    <property type="match status" value="1"/>
</dbReference>
<name>A0A1I8FKY3_9PLAT</name>
<dbReference type="GO" id="GO:0032467">
    <property type="term" value="P:positive regulation of cytokinesis"/>
    <property type="evidence" value="ECO:0007669"/>
    <property type="project" value="InterPro"/>
</dbReference>
<dbReference type="InterPro" id="IPR026708">
    <property type="entry name" value="CSPP1"/>
</dbReference>
<reference evidence="4" key="1">
    <citation type="submission" date="2016-11" db="UniProtKB">
        <authorList>
            <consortium name="WormBaseParasite"/>
        </authorList>
    </citation>
    <scope>IDENTIFICATION</scope>
</reference>
<feature type="region of interest" description="Disordered" evidence="2">
    <location>
        <begin position="39"/>
        <end position="66"/>
    </location>
</feature>
<accession>A0A1I8FKY3</accession>
<dbReference type="Proteomes" id="UP000095280">
    <property type="component" value="Unplaced"/>
</dbReference>
<keyword evidence="3" id="KW-1185">Reference proteome</keyword>
<organism evidence="3 4">
    <name type="scientific">Macrostomum lignano</name>
    <dbReference type="NCBI Taxonomy" id="282301"/>
    <lineage>
        <taxon>Eukaryota</taxon>
        <taxon>Metazoa</taxon>
        <taxon>Spiralia</taxon>
        <taxon>Lophotrochozoa</taxon>
        <taxon>Platyhelminthes</taxon>
        <taxon>Rhabditophora</taxon>
        <taxon>Macrostomorpha</taxon>
        <taxon>Macrostomida</taxon>
        <taxon>Macrostomidae</taxon>
        <taxon>Macrostomum</taxon>
    </lineage>
</organism>
<evidence type="ECO:0000313" key="3">
    <source>
        <dbReference type="Proteomes" id="UP000095280"/>
    </source>
</evidence>
<proteinExistence type="predicted"/>